<keyword evidence="2" id="KW-0238">DNA-binding</keyword>
<evidence type="ECO:0000313" key="3">
    <source>
        <dbReference type="Proteomes" id="UP001478862"/>
    </source>
</evidence>
<feature type="domain" description="DNA topoisomerase type IA zn finger" evidence="1">
    <location>
        <begin position="75"/>
        <end position="106"/>
    </location>
</feature>
<name>A0ABV1MSK2_9BACI</name>
<accession>A0ABV1MSK2</accession>
<evidence type="ECO:0000259" key="1">
    <source>
        <dbReference type="Pfam" id="PF01396"/>
    </source>
</evidence>
<dbReference type="GO" id="GO:0003677">
    <property type="term" value="F:DNA binding"/>
    <property type="evidence" value="ECO:0007669"/>
    <property type="project" value="UniProtKB-KW"/>
</dbReference>
<dbReference type="EMBL" id="JBEGDG010000008">
    <property type="protein sequence ID" value="MEQ6355497.1"/>
    <property type="molecule type" value="Genomic_DNA"/>
</dbReference>
<dbReference type="InterPro" id="IPR013498">
    <property type="entry name" value="Topo_IA_Znf"/>
</dbReference>
<gene>
    <name evidence="2" type="ORF">ABNX05_12780</name>
</gene>
<keyword evidence="3" id="KW-1185">Reference proteome</keyword>
<dbReference type="Pfam" id="PF01396">
    <property type="entry name" value="Zn_ribbon_Top1"/>
    <property type="match status" value="1"/>
</dbReference>
<sequence length="114" mass="13260">MGWKNCPNCGKEYWIHEMRFPFTDSGGSLSCTNCGTKLHSWNKGTYDYMLVEAEEKRKQLKRQEWEATNYPKCYCGNTMVKRKGGYGEFFGCANYPNGCTKTVNVNEVEDEEFY</sequence>
<dbReference type="Gene3D" id="3.30.65.10">
    <property type="entry name" value="Bacterial Topoisomerase I, domain 1"/>
    <property type="match status" value="1"/>
</dbReference>
<evidence type="ECO:0000313" key="2">
    <source>
        <dbReference type="EMBL" id="MEQ6355497.1"/>
    </source>
</evidence>
<dbReference type="RefSeq" id="WP_349660096.1">
    <property type="nucleotide sequence ID" value="NZ_JBEGDG010000008.1"/>
</dbReference>
<proteinExistence type="predicted"/>
<dbReference type="SUPFAM" id="SSF57783">
    <property type="entry name" value="Zinc beta-ribbon"/>
    <property type="match status" value="1"/>
</dbReference>
<dbReference type="Proteomes" id="UP001478862">
    <property type="component" value="Unassembled WGS sequence"/>
</dbReference>
<protein>
    <submittedName>
        <fullName evidence="2">Topoisomerase DNA-binding C4 zinc finger domain-containing protein</fullName>
    </submittedName>
</protein>
<organism evidence="2 3">
    <name type="scientific">Lysinibacillus zambalensis</name>
    <dbReference type="NCBI Taxonomy" id="3160866"/>
    <lineage>
        <taxon>Bacteria</taxon>
        <taxon>Bacillati</taxon>
        <taxon>Bacillota</taxon>
        <taxon>Bacilli</taxon>
        <taxon>Bacillales</taxon>
        <taxon>Bacillaceae</taxon>
        <taxon>Lysinibacillus</taxon>
    </lineage>
</organism>
<comment type="caution">
    <text evidence="2">The sequence shown here is derived from an EMBL/GenBank/DDBJ whole genome shotgun (WGS) entry which is preliminary data.</text>
</comment>
<reference evidence="2 3" key="1">
    <citation type="submission" date="2024-06" db="EMBL/GenBank/DDBJ databases">
        <title>Lysinibacillus zambalefons sp. nov., a Novel Firmicute Isolated from the Poon Bato Zambales Hyperalkaline Spring.</title>
        <authorList>
            <person name="Aja J.A."/>
            <person name="Lazaro J.E.H."/>
            <person name="Llorin L.D."/>
            <person name="Lim K.R."/>
            <person name="Teodosio J."/>
            <person name="Dalisay D.S."/>
        </authorList>
    </citation>
    <scope>NUCLEOTIDE SEQUENCE [LARGE SCALE GENOMIC DNA]</scope>
    <source>
        <strain evidence="2 3">M3</strain>
    </source>
</reference>